<evidence type="ECO:0000313" key="4">
    <source>
        <dbReference type="EMBL" id="RAI27454.1"/>
    </source>
</evidence>
<dbReference type="PANTHER" id="PTHR12184">
    <property type="entry name" value="UBIQUINOL-CYTOCHROME C REDUCTASE COMPLEX ASSEMBLY FACTOR 1 FAMILY MEMBER"/>
    <property type="match status" value="1"/>
</dbReference>
<protein>
    <recommendedName>
        <fullName evidence="3">Ubiquinol-cytochrome c chaperone domain-containing protein</fullName>
    </recommendedName>
</protein>
<comment type="similarity">
    <text evidence="2">Belongs to the UPF0174 family.</text>
</comment>
<evidence type="ECO:0000313" key="5">
    <source>
        <dbReference type="Proteomes" id="UP000249299"/>
    </source>
</evidence>
<dbReference type="AlphaFoldDB" id="A0A327JQ06"/>
<sequence>MINAMILGLFGGRKDTRIDGLYAAIMAQARQPSLYTDHEVPDTLNGRFELLLLHVILVLYRLKSEDAATREKGRQLSERFFTDMDGTLREMGVGDLSVPKKIKKMAKAYFGRLGAYDGALDHDADQPEDLVAVIDRNVFPDAANLGAAATLAAYVRATERALAATSVEDVLGARIAWPDPAAFADAGGESGAGETGQVEETP</sequence>
<reference evidence="4 5" key="1">
    <citation type="submission" date="2017-07" db="EMBL/GenBank/DDBJ databases">
        <title>Draft Genome Sequences of Select Purple Nonsulfur Bacteria.</title>
        <authorList>
            <person name="Lasarre B."/>
            <person name="Mckinlay J.B."/>
        </authorList>
    </citation>
    <scope>NUCLEOTIDE SEQUENCE [LARGE SCALE GENOMIC DNA]</scope>
    <source>
        <strain evidence="4 5">DSM 11290</strain>
    </source>
</reference>
<proteinExistence type="inferred from homology"/>
<dbReference type="InterPro" id="IPR021150">
    <property type="entry name" value="Ubiq_cyt_c_chap"/>
</dbReference>
<evidence type="ECO:0000256" key="1">
    <source>
        <dbReference type="ARBA" id="ARBA00006407"/>
    </source>
</evidence>
<dbReference type="InterPro" id="IPR007129">
    <property type="entry name" value="Ubiqinol_cyt_c_chaperone_CPB3"/>
</dbReference>
<dbReference type="EMBL" id="NPEV01000018">
    <property type="protein sequence ID" value="RAI27454.1"/>
    <property type="molecule type" value="Genomic_DNA"/>
</dbReference>
<evidence type="ECO:0000259" key="3">
    <source>
        <dbReference type="Pfam" id="PF03981"/>
    </source>
</evidence>
<comment type="caution">
    <text evidence="4">The sequence shown here is derived from an EMBL/GenBank/DDBJ whole genome shotgun (WGS) entry which is preliminary data.</text>
</comment>
<dbReference type="Proteomes" id="UP000249299">
    <property type="component" value="Unassembled WGS sequence"/>
</dbReference>
<organism evidence="4 5">
    <name type="scientific">Rhodobium orientis</name>
    <dbReference type="NCBI Taxonomy" id="34017"/>
    <lineage>
        <taxon>Bacteria</taxon>
        <taxon>Pseudomonadati</taxon>
        <taxon>Pseudomonadota</taxon>
        <taxon>Alphaproteobacteria</taxon>
        <taxon>Hyphomicrobiales</taxon>
        <taxon>Rhodobiaceae</taxon>
        <taxon>Rhodobium</taxon>
    </lineage>
</organism>
<accession>A0A327JQ06</accession>
<comment type="similarity">
    <text evidence="1">Belongs to the CBP3 family.</text>
</comment>
<dbReference type="PIRSF" id="PIRSF032079">
    <property type="entry name" value="UCP032079"/>
    <property type="match status" value="1"/>
</dbReference>
<name>A0A327JQ06_9HYPH</name>
<evidence type="ECO:0000256" key="2">
    <source>
        <dbReference type="ARBA" id="ARBA00006436"/>
    </source>
</evidence>
<dbReference type="PANTHER" id="PTHR12184:SF1">
    <property type="entry name" value="UBIQUINOL-CYTOCHROME-C REDUCTASE COMPLEX ASSEMBLY FACTOR 1"/>
    <property type="match status" value="1"/>
</dbReference>
<keyword evidence="5" id="KW-1185">Reference proteome</keyword>
<dbReference type="InterPro" id="IPR014569">
    <property type="entry name" value="Ubq_cyt-c_CBP3-rel"/>
</dbReference>
<feature type="domain" description="Ubiquinol-cytochrome c chaperone" evidence="3">
    <location>
        <begin position="37"/>
        <end position="177"/>
    </location>
</feature>
<gene>
    <name evidence="4" type="ORF">CH339_10200</name>
</gene>
<dbReference type="Pfam" id="PF03981">
    <property type="entry name" value="Ubiq_cyt_C_chap"/>
    <property type="match status" value="1"/>
</dbReference>